<dbReference type="Proteomes" id="UP000006701">
    <property type="component" value="Unassembled WGS sequence"/>
</dbReference>
<dbReference type="SUPFAM" id="SSF48403">
    <property type="entry name" value="Ankyrin repeat"/>
    <property type="match status" value="1"/>
</dbReference>
<dbReference type="PANTHER" id="PTHR24198:SF165">
    <property type="entry name" value="ANKYRIN REPEAT-CONTAINING PROTEIN-RELATED"/>
    <property type="match status" value="1"/>
</dbReference>
<feature type="repeat" description="ANK" evidence="3">
    <location>
        <begin position="103"/>
        <end position="135"/>
    </location>
</feature>
<dbReference type="STRING" id="344612.A1C638"/>
<organism evidence="4 5">
    <name type="scientific">Aspergillus clavatus (strain ATCC 1007 / CBS 513.65 / DSM 816 / NCTC 3887 / NRRL 1 / QM 1276 / 107)</name>
    <dbReference type="NCBI Taxonomy" id="344612"/>
    <lineage>
        <taxon>Eukaryota</taxon>
        <taxon>Fungi</taxon>
        <taxon>Dikarya</taxon>
        <taxon>Ascomycota</taxon>
        <taxon>Pezizomycotina</taxon>
        <taxon>Eurotiomycetes</taxon>
        <taxon>Eurotiomycetidae</taxon>
        <taxon>Eurotiales</taxon>
        <taxon>Aspergillaceae</taxon>
        <taxon>Aspergillus</taxon>
        <taxon>Aspergillus subgen. Fumigati</taxon>
    </lineage>
</organism>
<keyword evidence="1" id="KW-0677">Repeat</keyword>
<dbReference type="VEuPathDB" id="FungiDB:ACLA_068870"/>
<dbReference type="KEGG" id="act:ACLA_068870"/>
<feature type="repeat" description="ANK" evidence="3">
    <location>
        <begin position="189"/>
        <end position="221"/>
    </location>
</feature>
<feature type="repeat" description="ANK" evidence="3">
    <location>
        <begin position="256"/>
        <end position="289"/>
    </location>
</feature>
<accession>A1C638</accession>
<feature type="repeat" description="ANK" evidence="3">
    <location>
        <begin position="223"/>
        <end position="255"/>
    </location>
</feature>
<gene>
    <name evidence="4" type="ORF">ACLA_068870</name>
</gene>
<feature type="repeat" description="ANK" evidence="3">
    <location>
        <begin position="70"/>
        <end position="102"/>
    </location>
</feature>
<dbReference type="OMA" id="NTHIVQR"/>
<evidence type="ECO:0000256" key="3">
    <source>
        <dbReference type="PROSITE-ProRule" id="PRU00023"/>
    </source>
</evidence>
<evidence type="ECO:0000313" key="5">
    <source>
        <dbReference type="Proteomes" id="UP000006701"/>
    </source>
</evidence>
<keyword evidence="5" id="KW-1185">Reference proteome</keyword>
<sequence length="305" mass="33570">MKRNATIPPSDLLKLIQGISDVGPLLNSGHIRAQDKDENTILHLIVERGLENLIKPLARWIPPSSIPNHDGWTPLHLTVRNNDERMTKALVHAGPDISAQDQSGKTALHCACYNDAVKIVRFLLDQGANPSAADYEGSTPLHEGLAPSLTPNAAHERQVPFFIWLVWVEKVLPGSFLRLEQILSFKQRKGETLLQRATSGNHSNFMRVLLDAGVDVNTRDSYNGYTAVLRAASRGADDALRLLQKNGADILAGDYHRRNALHLAARTEQKPSTAKLLLKAGVNPSAQDWQGYTPLRYAVEAGIPE</sequence>
<reference evidence="4 5" key="1">
    <citation type="journal article" date="2008" name="PLoS Genet.">
        <title>Genomic islands in the pathogenic filamentous fungus Aspergillus fumigatus.</title>
        <authorList>
            <person name="Fedorova N.D."/>
            <person name="Khaldi N."/>
            <person name="Joardar V.S."/>
            <person name="Maiti R."/>
            <person name="Amedeo P."/>
            <person name="Anderson M.J."/>
            <person name="Crabtree J."/>
            <person name="Silva J.C."/>
            <person name="Badger J.H."/>
            <person name="Albarraq A."/>
            <person name="Angiuoli S."/>
            <person name="Bussey H."/>
            <person name="Bowyer P."/>
            <person name="Cotty P.J."/>
            <person name="Dyer P.S."/>
            <person name="Egan A."/>
            <person name="Galens K."/>
            <person name="Fraser-Liggett C.M."/>
            <person name="Haas B.J."/>
            <person name="Inman J.M."/>
            <person name="Kent R."/>
            <person name="Lemieux S."/>
            <person name="Malavazi I."/>
            <person name="Orvis J."/>
            <person name="Roemer T."/>
            <person name="Ronning C.M."/>
            <person name="Sundaram J.P."/>
            <person name="Sutton G."/>
            <person name="Turner G."/>
            <person name="Venter J.C."/>
            <person name="White O.R."/>
            <person name="Whitty B.R."/>
            <person name="Youngman P."/>
            <person name="Wolfe K.H."/>
            <person name="Goldman G.H."/>
            <person name="Wortman J.R."/>
            <person name="Jiang B."/>
            <person name="Denning D.W."/>
            <person name="Nierman W.C."/>
        </authorList>
    </citation>
    <scope>NUCLEOTIDE SEQUENCE [LARGE SCALE GENOMIC DNA]</scope>
    <source>
        <strain evidence="5">ATCC 1007 / CBS 513.65 / DSM 816 / NCTC 3887 / NRRL 1</strain>
    </source>
</reference>
<keyword evidence="2 3" id="KW-0040">ANK repeat</keyword>
<dbReference type="OrthoDB" id="366390at2759"/>
<dbReference type="SMART" id="SM00248">
    <property type="entry name" value="ANK"/>
    <property type="match status" value="5"/>
</dbReference>
<evidence type="ECO:0000313" key="4">
    <source>
        <dbReference type="EMBL" id="EAW13859.1"/>
    </source>
</evidence>
<dbReference type="Pfam" id="PF12796">
    <property type="entry name" value="Ank_2"/>
    <property type="match status" value="2"/>
</dbReference>
<dbReference type="PANTHER" id="PTHR24198">
    <property type="entry name" value="ANKYRIN REPEAT AND PROTEIN KINASE DOMAIN-CONTAINING PROTEIN"/>
    <property type="match status" value="1"/>
</dbReference>
<dbReference type="EMBL" id="DS027045">
    <property type="protein sequence ID" value="EAW13859.1"/>
    <property type="molecule type" value="Genomic_DNA"/>
</dbReference>
<dbReference type="PROSITE" id="PS50088">
    <property type="entry name" value="ANK_REPEAT"/>
    <property type="match status" value="5"/>
</dbReference>
<proteinExistence type="predicted"/>
<dbReference type="Pfam" id="PF00023">
    <property type="entry name" value="Ank"/>
    <property type="match status" value="1"/>
</dbReference>
<dbReference type="RefSeq" id="XP_001275285.1">
    <property type="nucleotide sequence ID" value="XM_001275284.1"/>
</dbReference>
<dbReference type="InterPro" id="IPR002110">
    <property type="entry name" value="Ankyrin_rpt"/>
</dbReference>
<dbReference type="AlphaFoldDB" id="A1C638"/>
<evidence type="ECO:0000256" key="2">
    <source>
        <dbReference type="ARBA" id="ARBA00023043"/>
    </source>
</evidence>
<evidence type="ECO:0000256" key="1">
    <source>
        <dbReference type="ARBA" id="ARBA00022737"/>
    </source>
</evidence>
<dbReference type="eggNOG" id="KOG4177">
    <property type="taxonomic scope" value="Eukaryota"/>
</dbReference>
<dbReference type="GeneID" id="4707728"/>
<name>A1C638_ASPCL</name>
<dbReference type="HOGENOM" id="CLU_000134_18_0_1"/>
<dbReference type="PROSITE" id="PS50297">
    <property type="entry name" value="ANK_REP_REGION"/>
    <property type="match status" value="5"/>
</dbReference>
<dbReference type="InterPro" id="IPR036770">
    <property type="entry name" value="Ankyrin_rpt-contain_sf"/>
</dbReference>
<protein>
    <submittedName>
        <fullName evidence="4">Ankyrin repeat protein</fullName>
    </submittedName>
</protein>
<dbReference type="Gene3D" id="1.25.40.20">
    <property type="entry name" value="Ankyrin repeat-containing domain"/>
    <property type="match status" value="2"/>
</dbReference>